<protein>
    <submittedName>
        <fullName evidence="2">Uncharacterized protein</fullName>
    </submittedName>
</protein>
<feature type="compositionally biased region" description="Polar residues" evidence="1">
    <location>
        <begin position="53"/>
        <end position="85"/>
    </location>
</feature>
<feature type="compositionally biased region" description="Polar residues" evidence="1">
    <location>
        <begin position="163"/>
        <end position="174"/>
    </location>
</feature>
<name>A0A0B7FMY0_THACB</name>
<gene>
    <name evidence="2" type="ORF">RSOLAG1IB_02269</name>
</gene>
<feature type="compositionally biased region" description="Pro residues" evidence="1">
    <location>
        <begin position="1"/>
        <end position="11"/>
    </location>
</feature>
<dbReference type="Proteomes" id="UP000059188">
    <property type="component" value="Unassembled WGS sequence"/>
</dbReference>
<organism evidence="2 3">
    <name type="scientific">Thanatephorus cucumeris (strain AG1-IB / isolate 7/3/14)</name>
    <name type="common">Lettuce bottom rot fungus</name>
    <name type="synonym">Rhizoctonia solani</name>
    <dbReference type="NCBI Taxonomy" id="1108050"/>
    <lineage>
        <taxon>Eukaryota</taxon>
        <taxon>Fungi</taxon>
        <taxon>Dikarya</taxon>
        <taxon>Basidiomycota</taxon>
        <taxon>Agaricomycotina</taxon>
        <taxon>Agaricomycetes</taxon>
        <taxon>Cantharellales</taxon>
        <taxon>Ceratobasidiaceae</taxon>
        <taxon>Rhizoctonia</taxon>
        <taxon>Rhizoctonia solani AG-1</taxon>
    </lineage>
</organism>
<proteinExistence type="predicted"/>
<feature type="compositionally biased region" description="Low complexity" evidence="1">
    <location>
        <begin position="34"/>
        <end position="48"/>
    </location>
</feature>
<keyword evidence="3" id="KW-1185">Reference proteome</keyword>
<reference evidence="2 3" key="1">
    <citation type="submission" date="2014-11" db="EMBL/GenBank/DDBJ databases">
        <authorList>
            <person name="Wibberg Daniel"/>
        </authorList>
    </citation>
    <scope>NUCLEOTIDE SEQUENCE [LARGE SCALE GENOMIC DNA]</scope>
    <source>
        <strain evidence="2">Rhizoctonia solani AG1-IB 7/3/14</strain>
    </source>
</reference>
<feature type="compositionally biased region" description="Polar residues" evidence="1">
    <location>
        <begin position="140"/>
        <end position="152"/>
    </location>
</feature>
<evidence type="ECO:0000256" key="1">
    <source>
        <dbReference type="SAM" id="MobiDB-lite"/>
    </source>
</evidence>
<evidence type="ECO:0000313" key="3">
    <source>
        <dbReference type="Proteomes" id="UP000059188"/>
    </source>
</evidence>
<evidence type="ECO:0000313" key="2">
    <source>
        <dbReference type="EMBL" id="CEL57527.1"/>
    </source>
</evidence>
<dbReference type="AlphaFoldDB" id="A0A0B7FMY0"/>
<dbReference type="EMBL" id="LN679102">
    <property type="protein sequence ID" value="CEL57527.1"/>
    <property type="molecule type" value="Genomic_DNA"/>
</dbReference>
<sequence length="568" mass="61614">MSNQPPQPPNEGSPSKTRHRDKGGVNTGPRFRKNTGGNNTSTNTTNNGVAPAASSNTGSPVPSHQHLQYQHQGQRTQSPRVAHSSNPPPRMSQPGSVQGSPAPTFVHPHAPHTHSPHPTHAAALGHSGQQPNISHIGVVQTHSPHLHSSNLVHSHPQPLPHSPNLSHTQSQNIGYPSFLAHGHSPSLHASTNFPPHPRTPTYPQHSHPHHAYPSPSPRPRPMSMHGGMGMGVVAMGSIPSTPTIGYGMGIPVGMGMHMHVGAGPYDNPALRLEVPSIGTQSVSHIADAVSTPLSAQPDQSTAFNLCRRRVVAPTLDGQPAAYASAVDPELAGIAMRVVSPQPVLLPNGFLWEFEIPRGMVSTSLTSGILNVSGTAISLLLESQPADACARGEHTARIYMPQQCLETHSGWEEKRAEWIAERTEQYPWRGRIPDVANSYISTPNRTGKPATMWVCKSRFPDLSQRSESEVMVIARTAVQGGSEEWSQMVCRRTMPPIRTILPQGESQLKMWILRALSILVLQGVEVVEWSYEFLVSEQQFWWIYRGRGQSGGDPDLSELDRGEPIPDDV</sequence>
<accession>A0A0B7FMY0</accession>
<feature type="region of interest" description="Disordered" evidence="1">
    <location>
        <begin position="1"/>
        <end position="226"/>
    </location>
</feature>
<dbReference type="OrthoDB" id="3190859at2759"/>